<dbReference type="Gene3D" id="6.10.280.50">
    <property type="match status" value="1"/>
</dbReference>
<comment type="caution">
    <text evidence="2">The sequence shown here is derived from an EMBL/GenBank/DDBJ whole genome shotgun (WGS) entry which is preliminary data.</text>
</comment>
<protein>
    <submittedName>
        <fullName evidence="2">DUF465 domain-containing protein</fullName>
    </submittedName>
</protein>
<organism evidence="2 3">
    <name type="scientific">Altererythrobacter litoralis</name>
    <dbReference type="NCBI Taxonomy" id="3113904"/>
    <lineage>
        <taxon>Bacteria</taxon>
        <taxon>Pseudomonadati</taxon>
        <taxon>Pseudomonadota</taxon>
        <taxon>Alphaproteobacteria</taxon>
        <taxon>Sphingomonadales</taxon>
        <taxon>Erythrobacteraceae</taxon>
        <taxon>Altererythrobacter</taxon>
    </lineage>
</organism>
<evidence type="ECO:0000256" key="1">
    <source>
        <dbReference type="SAM" id="Coils"/>
    </source>
</evidence>
<proteinExistence type="predicted"/>
<name>A0ABU7GBZ1_9SPHN</name>
<evidence type="ECO:0000313" key="2">
    <source>
        <dbReference type="EMBL" id="MEE1876613.1"/>
    </source>
</evidence>
<keyword evidence="1" id="KW-0175">Coiled coil</keyword>
<reference evidence="2 3" key="1">
    <citation type="submission" date="2024-01" db="EMBL/GenBank/DDBJ databases">
        <title>The genome sequence of Erythrobacteraceae sp. strain 1XM1-14.</title>
        <authorList>
            <person name="Liu Y."/>
        </authorList>
    </citation>
    <scope>NUCLEOTIDE SEQUENCE [LARGE SCALE GENOMIC DNA]</scope>
    <source>
        <strain evidence="2 3">1XM1-14</strain>
    </source>
</reference>
<keyword evidence="3" id="KW-1185">Reference proteome</keyword>
<dbReference type="InterPro" id="IPR038444">
    <property type="entry name" value="DUF465_sf"/>
</dbReference>
<sequence length="84" mass="9737">MSQHTPHELHEAFPDDVALLTRLKVDDPHFANIAERYHELNRTIHRVEAEIEPVSDEHAEELKKQRLAMLDEISALLEKARGFS</sequence>
<feature type="coiled-coil region" evidence="1">
    <location>
        <begin position="30"/>
        <end position="79"/>
    </location>
</feature>
<evidence type="ECO:0000313" key="3">
    <source>
        <dbReference type="Proteomes" id="UP001343492"/>
    </source>
</evidence>
<dbReference type="InterPro" id="IPR007420">
    <property type="entry name" value="DUF465"/>
</dbReference>
<dbReference type="EMBL" id="JAZDQV010000002">
    <property type="protein sequence ID" value="MEE1876613.1"/>
    <property type="molecule type" value="Genomic_DNA"/>
</dbReference>
<dbReference type="Proteomes" id="UP001343492">
    <property type="component" value="Unassembled WGS sequence"/>
</dbReference>
<gene>
    <name evidence="2" type="ORF">VRS74_02790</name>
</gene>
<dbReference type="Pfam" id="PF04325">
    <property type="entry name" value="DUF465"/>
    <property type="match status" value="1"/>
</dbReference>
<dbReference type="RefSeq" id="WP_354143720.1">
    <property type="nucleotide sequence ID" value="NZ_JAZDQV010000002.1"/>
</dbReference>
<accession>A0ABU7GBZ1</accession>